<evidence type="ECO:0000313" key="2">
    <source>
        <dbReference type="EMBL" id="MEJ5864057.1"/>
    </source>
</evidence>
<accession>A0ABU8QTU9</accession>
<proteinExistence type="predicted"/>
<keyword evidence="3" id="KW-1185">Reference proteome</keyword>
<dbReference type="InterPro" id="IPR019734">
    <property type="entry name" value="TPR_rpt"/>
</dbReference>
<evidence type="ECO:0000313" key="3">
    <source>
        <dbReference type="Proteomes" id="UP001380290"/>
    </source>
</evidence>
<dbReference type="Pfam" id="PF14559">
    <property type="entry name" value="TPR_19"/>
    <property type="match status" value="1"/>
</dbReference>
<name>A0ABU8QTU9_9PSED</name>
<dbReference type="PROSITE" id="PS50005">
    <property type="entry name" value="TPR"/>
    <property type="match status" value="1"/>
</dbReference>
<dbReference type="Proteomes" id="UP001380290">
    <property type="component" value="Unassembled WGS sequence"/>
</dbReference>
<sequence length="233" mass="25001">MRAILMFTGLLLLGGCAGQQPDGLSRLLGGGSCSKPDADQQLSLDMADQMINEGRPHAGLAHLEQLPESLDQVRLRKAKVLRLLGRSEAEPLYRSLLGGCLAAEGEHGLGQIASARGDDQQALRHLQRAVRLAPTDEKVRNDLGVVQMNLGQHAQARFEFLTAIELKDDNPLPAINLVTLLLVQDNWNQAEDLVRRLHLGAAQFAEAQARAARLKAGARGPLAAAAQPAALVN</sequence>
<gene>
    <name evidence="2" type="ORF">V7S98_12545</name>
</gene>
<dbReference type="RefSeq" id="WP_339599459.1">
    <property type="nucleotide sequence ID" value="NZ_JBBHLC010000030.1"/>
</dbReference>
<dbReference type="SMART" id="SM00028">
    <property type="entry name" value="TPR"/>
    <property type="match status" value="2"/>
</dbReference>
<keyword evidence="1" id="KW-0802">TPR repeat</keyword>
<dbReference type="Gene3D" id="1.25.40.10">
    <property type="entry name" value="Tetratricopeptide repeat domain"/>
    <property type="match status" value="1"/>
</dbReference>
<dbReference type="PIRSF" id="PIRSF029658">
    <property type="entry name" value="UCP029658_TPR"/>
    <property type="match status" value="1"/>
</dbReference>
<comment type="caution">
    <text evidence="2">The sequence shown here is derived from an EMBL/GenBank/DDBJ whole genome shotgun (WGS) entry which is preliminary data.</text>
</comment>
<dbReference type="InterPro" id="IPR011990">
    <property type="entry name" value="TPR-like_helical_dom_sf"/>
</dbReference>
<feature type="repeat" description="TPR" evidence="1">
    <location>
        <begin position="103"/>
        <end position="136"/>
    </location>
</feature>
<organism evidence="2 3">
    <name type="scientific">Pseudomonas farsensis</name>
    <dbReference type="NCBI Taxonomy" id="2745492"/>
    <lineage>
        <taxon>Bacteria</taxon>
        <taxon>Pseudomonadati</taxon>
        <taxon>Pseudomonadota</taxon>
        <taxon>Gammaproteobacteria</taxon>
        <taxon>Pseudomonadales</taxon>
        <taxon>Pseudomonadaceae</taxon>
        <taxon>Pseudomonas</taxon>
    </lineage>
</organism>
<protein>
    <submittedName>
        <fullName evidence="2">Tetratricopeptide repeat protein</fullName>
    </submittedName>
</protein>
<evidence type="ECO:0000256" key="1">
    <source>
        <dbReference type="PROSITE-ProRule" id="PRU00339"/>
    </source>
</evidence>
<dbReference type="SUPFAM" id="SSF48452">
    <property type="entry name" value="TPR-like"/>
    <property type="match status" value="1"/>
</dbReference>
<dbReference type="PROSITE" id="PS51257">
    <property type="entry name" value="PROKAR_LIPOPROTEIN"/>
    <property type="match status" value="1"/>
</dbReference>
<dbReference type="InterPro" id="IPR016931">
    <property type="entry name" value="UCP029658_TPR"/>
</dbReference>
<dbReference type="EMBL" id="JBBHLC010000030">
    <property type="protein sequence ID" value="MEJ5864057.1"/>
    <property type="molecule type" value="Genomic_DNA"/>
</dbReference>
<reference evidence="2 3" key="1">
    <citation type="submission" date="2024-02" db="EMBL/GenBank/DDBJ databases">
        <title>Identification of pathogenicity and growth-promoting function of Pseudomonas putida variant.</title>
        <authorList>
            <person name="Sun J."/>
        </authorList>
    </citation>
    <scope>NUCLEOTIDE SEQUENCE [LARGE SCALE GENOMIC DNA]</scope>
    <source>
        <strain evidence="2 3">A03</strain>
    </source>
</reference>